<evidence type="ECO:0000313" key="3">
    <source>
        <dbReference type="EMBL" id="AQW87941.1"/>
    </source>
</evidence>
<protein>
    <recommendedName>
        <fullName evidence="5">Lipoprotein</fullName>
    </recommendedName>
</protein>
<evidence type="ECO:0000256" key="2">
    <source>
        <dbReference type="SAM" id="SignalP"/>
    </source>
</evidence>
<keyword evidence="4" id="KW-1185">Reference proteome</keyword>
<dbReference type="Proteomes" id="UP000190868">
    <property type="component" value="Chromosome"/>
</dbReference>
<feature type="signal peptide" evidence="2">
    <location>
        <begin position="1"/>
        <end position="18"/>
    </location>
</feature>
<evidence type="ECO:0000313" key="4">
    <source>
        <dbReference type="Proteomes" id="UP000190868"/>
    </source>
</evidence>
<sequence>MKKVFYSLFLMIFMFVIGCNDNKTNNINNTNDKVPTDIPISQGETNTTIDENFPPEPVMEKQE</sequence>
<keyword evidence="2" id="KW-0732">Signal</keyword>
<dbReference type="RefSeq" id="WP_078424618.1">
    <property type="nucleotide sequence ID" value="NZ_CP017258.1"/>
</dbReference>
<evidence type="ECO:0000256" key="1">
    <source>
        <dbReference type="SAM" id="MobiDB-lite"/>
    </source>
</evidence>
<organism evidence="3 4">
    <name type="scientific">Campylobacter pinnipediorum subsp. caledonicus</name>
    <dbReference type="NCBI Taxonomy" id="1874362"/>
    <lineage>
        <taxon>Bacteria</taxon>
        <taxon>Pseudomonadati</taxon>
        <taxon>Campylobacterota</taxon>
        <taxon>Epsilonproteobacteria</taxon>
        <taxon>Campylobacterales</taxon>
        <taxon>Campylobacteraceae</taxon>
        <taxon>Campylobacter</taxon>
    </lineage>
</organism>
<name>A0A1S6U864_9BACT</name>
<gene>
    <name evidence="3" type="ORF">CPIN18021_1142</name>
</gene>
<feature type="region of interest" description="Disordered" evidence="1">
    <location>
        <begin position="30"/>
        <end position="63"/>
    </location>
</feature>
<dbReference type="PROSITE" id="PS51257">
    <property type="entry name" value="PROKAR_LIPOPROTEIN"/>
    <property type="match status" value="1"/>
</dbReference>
<dbReference type="EMBL" id="CP017258">
    <property type="protein sequence ID" value="AQW87941.1"/>
    <property type="molecule type" value="Genomic_DNA"/>
</dbReference>
<evidence type="ECO:0008006" key="5">
    <source>
        <dbReference type="Google" id="ProtNLM"/>
    </source>
</evidence>
<proteinExistence type="predicted"/>
<feature type="chain" id="PRO_5012074338" description="Lipoprotein" evidence="2">
    <location>
        <begin position="19"/>
        <end position="63"/>
    </location>
</feature>
<accession>A0A1S6U864</accession>
<reference evidence="4" key="1">
    <citation type="submission" date="2016-09" db="EMBL/GenBank/DDBJ databases">
        <title>Comparative genomics of the Campylobacter concisus group.</title>
        <authorList>
            <person name="Miller W.G."/>
            <person name="Yee E."/>
            <person name="Chapman M.H."/>
            <person name="Huynh S."/>
            <person name="Bono J.L."/>
            <person name="On S.L.W."/>
            <person name="StLeger J."/>
            <person name="Foster G."/>
            <person name="Parker C.T."/>
        </authorList>
    </citation>
    <scope>NUCLEOTIDE SEQUENCE [LARGE SCALE GENOMIC DNA]</scope>
    <source>
        <strain evidence="4">RM18021</strain>
    </source>
</reference>
<dbReference type="AlphaFoldDB" id="A0A1S6U864"/>